<dbReference type="GO" id="GO:0008720">
    <property type="term" value="F:D-lactate dehydrogenase (NAD+) activity"/>
    <property type="evidence" value="ECO:0007669"/>
    <property type="project" value="TreeGrafter"/>
</dbReference>
<comment type="cofactor">
    <cofactor evidence="1">
        <name>FAD</name>
        <dbReference type="ChEBI" id="CHEBI:57692"/>
    </cofactor>
</comment>
<dbReference type="PROSITE" id="PS00198">
    <property type="entry name" value="4FE4S_FER_1"/>
    <property type="match status" value="1"/>
</dbReference>
<dbReference type="PANTHER" id="PTHR11748:SF119">
    <property type="entry name" value="D-2-HYDROXYGLUTARATE DEHYDROGENASE"/>
    <property type="match status" value="1"/>
</dbReference>
<dbReference type="SUPFAM" id="SSF55103">
    <property type="entry name" value="FAD-linked oxidases, C-terminal domain"/>
    <property type="match status" value="1"/>
</dbReference>
<dbReference type="RefSeq" id="WP_102951914.1">
    <property type="nucleotide sequence ID" value="NZ_CP024847.1"/>
</dbReference>
<dbReference type="InterPro" id="IPR016164">
    <property type="entry name" value="FAD-linked_Oxase-like_C"/>
</dbReference>
<evidence type="ECO:0000256" key="5">
    <source>
        <dbReference type="ARBA" id="ARBA00023002"/>
    </source>
</evidence>
<feature type="domain" description="FAD-binding PCMH-type" evidence="8">
    <location>
        <begin position="42"/>
        <end position="265"/>
    </location>
</feature>
<evidence type="ECO:0000256" key="2">
    <source>
        <dbReference type="ARBA" id="ARBA00022630"/>
    </source>
</evidence>
<dbReference type="InterPro" id="IPR016166">
    <property type="entry name" value="FAD-bd_PCMH"/>
</dbReference>
<dbReference type="InterPro" id="IPR036318">
    <property type="entry name" value="FAD-bd_PCMH-like_sf"/>
</dbReference>
<dbReference type="InterPro" id="IPR017896">
    <property type="entry name" value="4Fe4S_Fe-S-bd"/>
</dbReference>
<dbReference type="OrthoDB" id="9811557at2"/>
<dbReference type="AlphaFoldDB" id="A0A2I7N8R7"/>
<keyword evidence="5" id="KW-0560">Oxidoreductase</keyword>
<dbReference type="GO" id="GO:0051536">
    <property type="term" value="F:iron-sulfur cluster binding"/>
    <property type="evidence" value="ECO:0007669"/>
    <property type="project" value="UniProtKB-KW"/>
</dbReference>
<dbReference type="InterPro" id="IPR016167">
    <property type="entry name" value="FAD-bd_PCMH_sub1"/>
</dbReference>
<dbReference type="PROSITE" id="PS51387">
    <property type="entry name" value="FAD_PCMH"/>
    <property type="match status" value="1"/>
</dbReference>
<keyword evidence="10" id="KW-1185">Reference proteome</keyword>
<gene>
    <name evidence="9" type="ORF">CUN60_10060</name>
</gene>
<reference evidence="10" key="1">
    <citation type="submission" date="2017-11" db="EMBL/GenBank/DDBJ databases">
        <authorList>
            <person name="Chan K.G."/>
            <person name="Lee L.S."/>
        </authorList>
    </citation>
    <scope>NUCLEOTIDE SEQUENCE [LARGE SCALE GENOMIC DNA]</scope>
    <source>
        <strain evidence="10">DSM 100970</strain>
    </source>
</reference>
<dbReference type="Gene3D" id="1.10.1060.10">
    <property type="entry name" value="Alpha-helical ferredoxin"/>
    <property type="match status" value="1"/>
</dbReference>
<keyword evidence="2" id="KW-0285">Flavoprotein</keyword>
<dbReference type="Gene3D" id="3.30.465.10">
    <property type="match status" value="1"/>
</dbReference>
<evidence type="ECO:0000259" key="8">
    <source>
        <dbReference type="PROSITE" id="PS51387"/>
    </source>
</evidence>
<evidence type="ECO:0000256" key="6">
    <source>
        <dbReference type="ARBA" id="ARBA00023004"/>
    </source>
</evidence>
<dbReference type="InterPro" id="IPR009051">
    <property type="entry name" value="Helical_ferredxn"/>
</dbReference>
<name>A0A2I7N8R7_9NEIS</name>
<dbReference type="InterPro" id="IPR017900">
    <property type="entry name" value="4Fe4S_Fe_S_CS"/>
</dbReference>
<dbReference type="Pfam" id="PF13183">
    <property type="entry name" value="Fer4_8"/>
    <property type="match status" value="1"/>
</dbReference>
<dbReference type="GO" id="GO:0071949">
    <property type="term" value="F:FAD binding"/>
    <property type="evidence" value="ECO:0007669"/>
    <property type="project" value="InterPro"/>
</dbReference>
<evidence type="ECO:0000256" key="7">
    <source>
        <dbReference type="ARBA" id="ARBA00023014"/>
    </source>
</evidence>
<dbReference type="Gene3D" id="3.30.43.10">
    <property type="entry name" value="Uridine Diphospho-n-acetylenolpyruvylglucosamine Reductase, domain 2"/>
    <property type="match status" value="1"/>
</dbReference>
<dbReference type="Proteomes" id="UP000236655">
    <property type="component" value="Chromosome"/>
</dbReference>
<dbReference type="PANTHER" id="PTHR11748">
    <property type="entry name" value="D-LACTATE DEHYDROGENASE"/>
    <property type="match status" value="1"/>
</dbReference>
<protein>
    <submittedName>
        <fullName evidence="9">Glycerol-3-phosphate dehydrogenase</fullName>
    </submittedName>
</protein>
<dbReference type="Pfam" id="PF02913">
    <property type="entry name" value="FAD-oxidase_C"/>
    <property type="match status" value="1"/>
</dbReference>
<evidence type="ECO:0000256" key="1">
    <source>
        <dbReference type="ARBA" id="ARBA00001974"/>
    </source>
</evidence>
<dbReference type="InterPro" id="IPR016169">
    <property type="entry name" value="FAD-bd_PCMH_sub2"/>
</dbReference>
<evidence type="ECO:0000256" key="4">
    <source>
        <dbReference type="ARBA" id="ARBA00022827"/>
    </source>
</evidence>
<keyword evidence="3" id="KW-0479">Metal-binding</keyword>
<proteinExistence type="predicted"/>
<dbReference type="SUPFAM" id="SSF46548">
    <property type="entry name" value="alpha-helical ferredoxin"/>
    <property type="match status" value="1"/>
</dbReference>
<dbReference type="Pfam" id="PF01565">
    <property type="entry name" value="FAD_binding_4"/>
    <property type="match status" value="1"/>
</dbReference>
<keyword evidence="4" id="KW-0274">FAD</keyword>
<dbReference type="KEGG" id="nba:CUN60_10060"/>
<keyword evidence="7" id="KW-0411">Iron-sulfur</keyword>
<keyword evidence="6" id="KW-0408">Iron</keyword>
<dbReference type="SUPFAM" id="SSF56176">
    <property type="entry name" value="FAD-binding/transporter-associated domain-like"/>
    <property type="match status" value="1"/>
</dbReference>
<dbReference type="InterPro" id="IPR006094">
    <property type="entry name" value="Oxid_FAD_bind_N"/>
</dbReference>
<evidence type="ECO:0000313" key="9">
    <source>
        <dbReference type="EMBL" id="AUR52625.1"/>
    </source>
</evidence>
<dbReference type="GO" id="GO:0046872">
    <property type="term" value="F:metal ion binding"/>
    <property type="evidence" value="ECO:0007669"/>
    <property type="project" value="UniProtKB-KW"/>
</dbReference>
<dbReference type="Gene3D" id="3.30.70.2740">
    <property type="match status" value="1"/>
</dbReference>
<dbReference type="EMBL" id="CP024847">
    <property type="protein sequence ID" value="AUR52625.1"/>
    <property type="molecule type" value="Genomic_DNA"/>
</dbReference>
<organism evidence="9 10">
    <name type="scientific">Aquella oligotrophica</name>
    <dbReference type="NCBI Taxonomy" id="2067065"/>
    <lineage>
        <taxon>Bacteria</taxon>
        <taxon>Pseudomonadati</taxon>
        <taxon>Pseudomonadota</taxon>
        <taxon>Betaproteobacteria</taxon>
        <taxon>Neisseriales</taxon>
        <taxon>Neisseriaceae</taxon>
        <taxon>Aquella</taxon>
    </lineage>
</organism>
<evidence type="ECO:0000313" key="10">
    <source>
        <dbReference type="Proteomes" id="UP000236655"/>
    </source>
</evidence>
<dbReference type="InterPro" id="IPR004113">
    <property type="entry name" value="FAD-bd_oxidored_4_C"/>
</dbReference>
<sequence length="960" mass="105788">MQSSVGNLASLLQSVLIKNGFVGEFHVDKPTRLLNATDNSIYEVMPAAVAIPASFADLQKLISLSNQEPFKALHFCARGGGTGTNGQSLTDGIVIDFSKFMNRIVEFNPEAMSVTVEPGVILDDLNRFLQPHGLFFAPNVSTSNRATIGGMIATDAAGKGSLIYGKTADHVLGLKVLLPDGTLLNTIEDKTSDPTFNSFTTKITDLLTPLQDEITARFPPLKRPLSGYNIRQCYQNSKFDLNYLIAGSEGTLGVVGLAKLKLLAIPKFKTLMVVHYPSFVEALRDANFLIQFSPLAIEAIDEKVQKSAQTLPNWPQLAKMLNSEGKNYISNFVEFVADSKEELAAKTSKIIAALDEKQANYVVIEDNTQIAQLWSIRSLAVGLAGKMPGKRKPVAFVEDAIVPPEHLADFVADLEHELNQLKLNYAMYGHVDVGCIHVRPALDMQNSEDREEIRPITELVIKLLNKYQGILWGEHGKGYRGEFVPDVFGPVLYPVLCKIKKLFDPENRFNPGKLTSPDEKPLIRIESVPMRGEFDQHIPLATQEQFTSAMICNGNGACFNKEPNNVMCPSYKITKDRIHSPKGRAMLVKEWLRKKSSSTASDIQTKLAADEAYAALSGCLGCKGCSGKCPTQVSIPDLRTTFLNDYHKHYKKRKLRDYLLGHIEGILPTAYKLRGLWKLANRTGIAKKIGIINSPEPANLSFEDIARKHSLKYYTDANQLTKLEPNAVIIFTDSFTGTIDTQILLSSAEFIKKAGYIPYLTEPQTSGKALIVAGYIDKFKANAERLAKLFNPLFALNIPIVSLENTIALMFRDEVRKFATSFAGKVLTLAELAELLTKDKVIEAMADIGKYRLLPHCTEQALAPAEAILWQKAYAKVGINLEVKNLGCCGMAGTYGHLAENANNSSGLFELNWKKTVTDDSSVTTLASGFSCRCQADKLADIKLKHPIEVLNNLIGDFKG</sequence>
<dbReference type="GO" id="GO:0004458">
    <property type="term" value="F:D-lactate dehydrogenase (cytochrome) activity"/>
    <property type="evidence" value="ECO:0007669"/>
    <property type="project" value="TreeGrafter"/>
</dbReference>
<evidence type="ECO:0000256" key="3">
    <source>
        <dbReference type="ARBA" id="ARBA00022723"/>
    </source>
</evidence>
<dbReference type="GO" id="GO:1903457">
    <property type="term" value="P:lactate catabolic process"/>
    <property type="evidence" value="ECO:0007669"/>
    <property type="project" value="TreeGrafter"/>
</dbReference>
<accession>A0A2I7N8R7</accession>